<dbReference type="InterPro" id="IPR036543">
    <property type="entry name" value="Guanylate-bd_C_sf"/>
</dbReference>
<name>A0A131Z240_RHIAP</name>
<evidence type="ECO:0000256" key="3">
    <source>
        <dbReference type="PROSITE-ProRule" id="PRU01052"/>
    </source>
</evidence>
<dbReference type="Pfam" id="PF02841">
    <property type="entry name" value="GBP_C"/>
    <property type="match status" value="1"/>
</dbReference>
<accession>A0A131Z240</accession>
<keyword evidence="1" id="KW-0547">Nucleotide-binding</keyword>
<sequence length="319" mass="36691">MSDPGEKVTSNDLFDGRLADIKELFRENLAELVPSLLAPENLLVKEINGRKLSCQELMIFFKAYVDVFKGGNLPMPTSMLLATANASNVAAMDKARQCYMSGVANRPRRDLGRLREFHRQQLAEAKKVFSDFPKMGSDAISSTTMDVLTKELEDLFDHLFKEEEDLIKVEQEEEARRERERLEEQKREEQRERERIEEKERAEAREAEMRREREAMLEREMALRKEAAAEQAELERRVEAERARGRERALEMHVEMQRERKELCEKIAELETSAKESRSNPLTRAFRAFGCILAAPLAAILHPPAAVELLEEAGEALSN</sequence>
<feature type="region of interest" description="Disordered" evidence="4">
    <location>
        <begin position="171"/>
        <end position="207"/>
    </location>
</feature>
<dbReference type="Gene3D" id="1.20.58.420">
    <property type="entry name" value="AHSP"/>
    <property type="match status" value="1"/>
</dbReference>
<dbReference type="GO" id="GO:0005525">
    <property type="term" value="F:GTP binding"/>
    <property type="evidence" value="ECO:0007669"/>
    <property type="project" value="UniProtKB-KW"/>
</dbReference>
<dbReference type="PANTHER" id="PTHR10751">
    <property type="entry name" value="GUANYLATE BINDING PROTEIN"/>
    <property type="match status" value="1"/>
</dbReference>
<dbReference type="InterPro" id="IPR027417">
    <property type="entry name" value="P-loop_NTPase"/>
</dbReference>
<reference evidence="6" key="1">
    <citation type="journal article" date="2016" name="Ticks Tick Borne Dis.">
        <title>De novo assembly and annotation of the salivary gland transcriptome of Rhipicephalus appendiculatus male and female ticks during blood feeding.</title>
        <authorList>
            <person name="de Castro M.H."/>
            <person name="de Klerk D."/>
            <person name="Pienaar R."/>
            <person name="Latif A.A."/>
            <person name="Rees D.J."/>
            <person name="Mans B.J."/>
        </authorList>
    </citation>
    <scope>NUCLEOTIDE SEQUENCE</scope>
    <source>
        <tissue evidence="6">Salivary glands</tissue>
    </source>
</reference>
<dbReference type="InterPro" id="IPR003191">
    <property type="entry name" value="Guanylate-bd/ATL_C"/>
</dbReference>
<protein>
    <submittedName>
        <fullName evidence="6">Guanylate-binding protein</fullName>
    </submittedName>
</protein>
<dbReference type="PROSITE" id="PS51715">
    <property type="entry name" value="G_GB1_RHD3"/>
    <property type="match status" value="1"/>
</dbReference>
<organism evidence="6">
    <name type="scientific">Rhipicephalus appendiculatus</name>
    <name type="common">Brown ear tick</name>
    <dbReference type="NCBI Taxonomy" id="34631"/>
    <lineage>
        <taxon>Eukaryota</taxon>
        <taxon>Metazoa</taxon>
        <taxon>Ecdysozoa</taxon>
        <taxon>Arthropoda</taxon>
        <taxon>Chelicerata</taxon>
        <taxon>Arachnida</taxon>
        <taxon>Acari</taxon>
        <taxon>Parasitiformes</taxon>
        <taxon>Ixodida</taxon>
        <taxon>Ixodoidea</taxon>
        <taxon>Ixodidae</taxon>
        <taxon>Rhipicephalinae</taxon>
        <taxon>Rhipicephalus</taxon>
        <taxon>Rhipicephalus</taxon>
    </lineage>
</organism>
<evidence type="ECO:0000313" key="6">
    <source>
        <dbReference type="EMBL" id="JAP84805.1"/>
    </source>
</evidence>
<comment type="similarity">
    <text evidence="3">Belongs to the TRAFAC class dynamin-like GTPase superfamily. GB1/RHD3 GTPase family.</text>
</comment>
<dbReference type="EMBL" id="GEDV01003752">
    <property type="protein sequence ID" value="JAP84805.1"/>
    <property type="molecule type" value="Transcribed_RNA"/>
</dbReference>
<dbReference type="SUPFAM" id="SSF48340">
    <property type="entry name" value="Interferon-induced guanylate-binding protein 1 (GBP1), C-terminal domain"/>
    <property type="match status" value="1"/>
</dbReference>
<dbReference type="GO" id="GO:0003924">
    <property type="term" value="F:GTPase activity"/>
    <property type="evidence" value="ECO:0007669"/>
    <property type="project" value="InterPro"/>
</dbReference>
<dbReference type="InterPro" id="IPR030386">
    <property type="entry name" value="G_GB1_RHD3_dom"/>
</dbReference>
<proteinExistence type="inferred from homology"/>
<dbReference type="Gene3D" id="3.40.50.300">
    <property type="entry name" value="P-loop containing nucleotide triphosphate hydrolases"/>
    <property type="match status" value="1"/>
</dbReference>
<evidence type="ECO:0000259" key="5">
    <source>
        <dbReference type="PROSITE" id="PS51715"/>
    </source>
</evidence>
<feature type="domain" description="GB1/RHD3-type G" evidence="5">
    <location>
        <begin position="1"/>
        <end position="41"/>
    </location>
</feature>
<evidence type="ECO:0000256" key="2">
    <source>
        <dbReference type="ARBA" id="ARBA00023134"/>
    </source>
</evidence>
<evidence type="ECO:0000256" key="4">
    <source>
        <dbReference type="SAM" id="MobiDB-lite"/>
    </source>
</evidence>
<evidence type="ECO:0000256" key="1">
    <source>
        <dbReference type="ARBA" id="ARBA00022741"/>
    </source>
</evidence>
<dbReference type="AlphaFoldDB" id="A0A131Z240"/>
<keyword evidence="2" id="KW-0342">GTP-binding</keyword>